<dbReference type="GO" id="GO:0030476">
    <property type="term" value="P:ascospore wall assembly"/>
    <property type="evidence" value="ECO:0007669"/>
    <property type="project" value="EnsemblFungi"/>
</dbReference>
<dbReference type="OrthoDB" id="4073963at2759"/>
<dbReference type="InParanoid" id="G8ZMV4"/>
<reference evidence="2 3" key="1">
    <citation type="journal article" date="2011" name="Proc. Natl. Acad. Sci. U.S.A.">
        <title>Evolutionary erosion of yeast sex chromosomes by mating-type switching accidents.</title>
        <authorList>
            <person name="Gordon J.L."/>
            <person name="Armisen D."/>
            <person name="Proux-Wera E."/>
            <person name="Oheigeartaigh S.S."/>
            <person name="Byrne K.P."/>
            <person name="Wolfe K.H."/>
        </authorList>
    </citation>
    <scope>NUCLEOTIDE SEQUENCE [LARGE SCALE GENOMIC DNA]</scope>
    <source>
        <strain evidence="3">ATCC 10662 / CBS 1146 / NBRC 0425 / NCYC 2629 / NRRL Y-866</strain>
    </source>
</reference>
<evidence type="ECO:0000313" key="3">
    <source>
        <dbReference type="Proteomes" id="UP000005627"/>
    </source>
</evidence>
<sequence length="378" mass="42689">MQRDDNLIAGNRLYDAIKNSENIPRSRVSSLSSFFSTSSVDQKSHSVFGFRKFAKTYLLGSGRRTSSNVADHRGSSLTSRQSMSRSNYVDGLLPARAQERTTYADFHRQLNMNELSAKILKAAEGVVDYHLDPYGVPQRVPDLFDEESKSESGAIIHFNYDSGEEEPQEDEEPSRSIVLANIPNNTGLGSILSQICGGPLECVLPRRNEGDNLLRQVQLDFLTTEGANAFMKYGSTNLFKINGVHLIPEWAKHTDTMFPALSAELFEEIPEICRCLIMKKYITNTKRYKHGDSSRERAPDVLDVAEIRHDFGIFGKVQDIAPIVSRKLCISISFYSVHSAIRAMDDYEDPSSALYKKYFKNWAVWYGKDITDRPCIEL</sequence>
<evidence type="ECO:0000256" key="1">
    <source>
        <dbReference type="SAM" id="MobiDB-lite"/>
    </source>
</evidence>
<dbReference type="EMBL" id="HE616742">
    <property type="protein sequence ID" value="CCE89948.1"/>
    <property type="molecule type" value="Genomic_DNA"/>
</dbReference>
<accession>G8ZMV4</accession>
<evidence type="ECO:0008006" key="4">
    <source>
        <dbReference type="Google" id="ProtNLM"/>
    </source>
</evidence>
<dbReference type="GO" id="GO:0005619">
    <property type="term" value="C:ascospore wall"/>
    <property type="evidence" value="ECO:0007669"/>
    <property type="project" value="EnsemblFungi"/>
</dbReference>
<organism evidence="2 3">
    <name type="scientific">Torulaspora delbrueckii</name>
    <name type="common">Yeast</name>
    <name type="synonym">Candida colliculosa</name>
    <dbReference type="NCBI Taxonomy" id="4950"/>
    <lineage>
        <taxon>Eukaryota</taxon>
        <taxon>Fungi</taxon>
        <taxon>Dikarya</taxon>
        <taxon>Ascomycota</taxon>
        <taxon>Saccharomycotina</taxon>
        <taxon>Saccharomycetes</taxon>
        <taxon>Saccharomycetales</taxon>
        <taxon>Saccharomycetaceae</taxon>
        <taxon>Torulaspora</taxon>
    </lineage>
</organism>
<gene>
    <name evidence="2" type="primary">TDEL0A06160</name>
    <name evidence="2" type="ORF">TDEL_0A06160</name>
</gene>
<dbReference type="STRING" id="1076872.G8ZMV4"/>
<proteinExistence type="predicted"/>
<dbReference type="Proteomes" id="UP000005627">
    <property type="component" value="Chromosome 1"/>
</dbReference>
<dbReference type="GO" id="GO:0030295">
    <property type="term" value="F:protein kinase activator activity"/>
    <property type="evidence" value="ECO:0007669"/>
    <property type="project" value="EnsemblFungi"/>
</dbReference>
<dbReference type="AlphaFoldDB" id="G8ZMV4"/>
<dbReference type="GeneID" id="11502613"/>
<evidence type="ECO:0000313" key="2">
    <source>
        <dbReference type="EMBL" id="CCE89948.1"/>
    </source>
</evidence>
<name>G8ZMV4_TORDE</name>
<protein>
    <recommendedName>
        <fullName evidence="4">RRM domain-containing protein</fullName>
    </recommendedName>
</protein>
<dbReference type="HOGENOM" id="CLU_046455_1_0_1"/>
<keyword evidence="3" id="KW-1185">Reference proteome</keyword>
<dbReference type="KEGG" id="tdl:TDEL_0A06160"/>
<dbReference type="FunCoup" id="G8ZMV4">
    <property type="interactions" value="48"/>
</dbReference>
<dbReference type="eggNOG" id="ENOG502RYS8">
    <property type="taxonomic scope" value="Eukaryota"/>
</dbReference>
<feature type="region of interest" description="Disordered" evidence="1">
    <location>
        <begin position="64"/>
        <end position="83"/>
    </location>
</feature>
<dbReference type="RefSeq" id="XP_003679159.1">
    <property type="nucleotide sequence ID" value="XM_003679111.1"/>
</dbReference>